<dbReference type="HAMAP" id="MF_03188">
    <property type="entry name" value="Methyltr_EFM4"/>
    <property type="match status" value="1"/>
</dbReference>
<evidence type="ECO:0000256" key="4">
    <source>
        <dbReference type="ARBA" id="ARBA00022691"/>
    </source>
</evidence>
<name>A0ABP0D9C4_9PEZI</name>
<comment type="subcellular location">
    <subcellularLocation>
        <location evidence="5">Cytoplasm</location>
    </subcellularLocation>
</comment>
<dbReference type="Gene3D" id="3.40.50.150">
    <property type="entry name" value="Vaccinia Virus protein VP39"/>
    <property type="match status" value="1"/>
</dbReference>
<keyword evidence="5" id="KW-0813">Transport</keyword>
<dbReference type="PANTHER" id="PTHR12843:SF5">
    <property type="entry name" value="EEF1A LYSINE METHYLTRANSFERASE 2"/>
    <property type="match status" value="1"/>
</dbReference>
<protein>
    <recommendedName>
        <fullName evidence="5">Protein-lysine N-methyltransferase EFM4</fullName>
        <ecNumber evidence="5">2.1.1.-</ecNumber>
    </recommendedName>
    <alternativeName>
        <fullName evidence="5">Elongation factor methyltransferase 4</fullName>
    </alternativeName>
</protein>
<sequence>MADVSTRSWDRLYTTELSNYASNPEDTGTVWFDDSDAEAKMVHFLAELQENGESPVRTILDLGCGNGSLLRAVREALFADGVMDADQRSAPRMLGVDYSEASISLAQSVHNGFAEEDDENAVPITFRVWDMLQGSVDDLDAPDGWDLVLDKGTFDAISLGNSASQDNEDGAGPSVEVQYRARVLQLLRPGGRFLITSCNWTESELCAWMEDAEERARGAWLVQAGRVAYPSFQFGGVQGQTVCTVCFEKRIAAKGAHQSPINHA</sequence>
<dbReference type="Proteomes" id="UP001642502">
    <property type="component" value="Unassembled WGS sequence"/>
</dbReference>
<keyword evidence="8" id="KW-1185">Reference proteome</keyword>
<comment type="function">
    <text evidence="5">S-adenosyl-L-methionine-dependent protein-lysine N-methyltransferase that mono- and dimethylates elongation factor 1-alpha at 'Lys-316'. May play a role in intracellular transport.</text>
</comment>
<keyword evidence="2 5" id="KW-0489">Methyltransferase</keyword>
<keyword evidence="1 5" id="KW-0963">Cytoplasm</keyword>
<comment type="similarity">
    <text evidence="5">Belongs to the class I-like SAM-binding methyltransferase superfamily. EFM4 family.</text>
</comment>
<reference evidence="7 8" key="1">
    <citation type="submission" date="2024-01" db="EMBL/GenBank/DDBJ databases">
        <authorList>
            <person name="Allen C."/>
            <person name="Tagirdzhanova G."/>
        </authorList>
    </citation>
    <scope>NUCLEOTIDE SEQUENCE [LARGE SCALE GENOMIC DNA]</scope>
    <source>
        <strain evidence="7 8">CBS 119000</strain>
    </source>
</reference>
<organism evidence="7 8">
    <name type="scientific">Sporothrix epigloea</name>
    <dbReference type="NCBI Taxonomy" id="1892477"/>
    <lineage>
        <taxon>Eukaryota</taxon>
        <taxon>Fungi</taxon>
        <taxon>Dikarya</taxon>
        <taxon>Ascomycota</taxon>
        <taxon>Pezizomycotina</taxon>
        <taxon>Sordariomycetes</taxon>
        <taxon>Sordariomycetidae</taxon>
        <taxon>Ophiostomatales</taxon>
        <taxon>Ophiostomataceae</taxon>
        <taxon>Sporothrix</taxon>
    </lineage>
</organism>
<keyword evidence="3 5" id="KW-0808">Transferase</keyword>
<proteinExistence type="inferred from homology"/>
<keyword evidence="4 5" id="KW-0949">S-adenosyl-L-methionine</keyword>
<accession>A0ABP0D9C4</accession>
<feature type="domain" description="Methyltransferase" evidence="6">
    <location>
        <begin position="58"/>
        <end position="220"/>
    </location>
</feature>
<dbReference type="InterPro" id="IPR029063">
    <property type="entry name" value="SAM-dependent_MTases_sf"/>
</dbReference>
<evidence type="ECO:0000313" key="7">
    <source>
        <dbReference type="EMBL" id="CAK7263717.1"/>
    </source>
</evidence>
<evidence type="ECO:0000256" key="3">
    <source>
        <dbReference type="ARBA" id="ARBA00022679"/>
    </source>
</evidence>
<evidence type="ECO:0000256" key="5">
    <source>
        <dbReference type="HAMAP-Rule" id="MF_03188"/>
    </source>
</evidence>
<evidence type="ECO:0000256" key="2">
    <source>
        <dbReference type="ARBA" id="ARBA00022603"/>
    </source>
</evidence>
<dbReference type="EC" id="2.1.1.-" evidence="5"/>
<dbReference type="CDD" id="cd02440">
    <property type="entry name" value="AdoMet_MTases"/>
    <property type="match status" value="1"/>
</dbReference>
<comment type="caution">
    <text evidence="7">The sequence shown here is derived from an EMBL/GenBank/DDBJ whole genome shotgun (WGS) entry which is preliminary data.</text>
</comment>
<evidence type="ECO:0000256" key="1">
    <source>
        <dbReference type="ARBA" id="ARBA00022490"/>
    </source>
</evidence>
<dbReference type="InterPro" id="IPR025714">
    <property type="entry name" value="Methyltranfer_dom"/>
</dbReference>
<gene>
    <name evidence="5 7" type="primary">EFM4</name>
    <name evidence="7" type="ORF">SEPCBS119000_000624</name>
</gene>
<evidence type="ECO:0000313" key="8">
    <source>
        <dbReference type="Proteomes" id="UP001642502"/>
    </source>
</evidence>
<dbReference type="EMBL" id="CAWUON010000004">
    <property type="protein sequence ID" value="CAK7263717.1"/>
    <property type="molecule type" value="Genomic_DNA"/>
</dbReference>
<dbReference type="InterPro" id="IPR026635">
    <property type="entry name" value="Efm4/METTL10"/>
</dbReference>
<dbReference type="SUPFAM" id="SSF53335">
    <property type="entry name" value="S-adenosyl-L-methionine-dependent methyltransferases"/>
    <property type="match status" value="1"/>
</dbReference>
<dbReference type="PANTHER" id="PTHR12843">
    <property type="entry name" value="PROTEIN-LYSINE N-METHYLTRANSFERASE METTL10"/>
    <property type="match status" value="1"/>
</dbReference>
<dbReference type="Pfam" id="PF13847">
    <property type="entry name" value="Methyltransf_31"/>
    <property type="match status" value="1"/>
</dbReference>
<evidence type="ECO:0000259" key="6">
    <source>
        <dbReference type="Pfam" id="PF13847"/>
    </source>
</evidence>